<comment type="caution">
    <text evidence="1">The sequence shown here is derived from an EMBL/GenBank/DDBJ whole genome shotgun (WGS) entry which is preliminary data.</text>
</comment>
<name>A0ABP9XTS8_9FUNG</name>
<organism evidence="1 2">
    <name type="scientific">Helicostylum pulchrum</name>
    <dbReference type="NCBI Taxonomy" id="562976"/>
    <lineage>
        <taxon>Eukaryota</taxon>
        <taxon>Fungi</taxon>
        <taxon>Fungi incertae sedis</taxon>
        <taxon>Mucoromycota</taxon>
        <taxon>Mucoromycotina</taxon>
        <taxon>Mucoromycetes</taxon>
        <taxon>Mucorales</taxon>
        <taxon>Mucorineae</taxon>
        <taxon>Mucoraceae</taxon>
        <taxon>Helicostylum</taxon>
    </lineage>
</organism>
<accession>A0ABP9XTS8</accession>
<sequence>MQQDVKIEVSSQNLEIDWSRTRAYIKQETEDNQYCDVCDKTYDTIKISYVRHLVQFHGITLPGPSDIIQNMDDNPFLLHLATAHNEN</sequence>
<protein>
    <recommendedName>
        <fullName evidence="3">C2H2-type domain-containing protein</fullName>
    </recommendedName>
</protein>
<evidence type="ECO:0000313" key="1">
    <source>
        <dbReference type="EMBL" id="GAA5797512.1"/>
    </source>
</evidence>
<keyword evidence="2" id="KW-1185">Reference proteome</keyword>
<proteinExistence type="predicted"/>
<reference evidence="1 2" key="1">
    <citation type="submission" date="2024-04" db="EMBL/GenBank/DDBJ databases">
        <title>genome sequences of Mucor flavus KT1a and Helicostylum pulchrum KT1b strains isolation_sourced from the surface of a dry-aged beef.</title>
        <authorList>
            <person name="Toyotome T."/>
            <person name="Hosono M."/>
            <person name="Torimaru M."/>
            <person name="Fukuda K."/>
            <person name="Mikami N."/>
        </authorList>
    </citation>
    <scope>NUCLEOTIDE SEQUENCE [LARGE SCALE GENOMIC DNA]</scope>
    <source>
        <strain evidence="1 2">KT1b</strain>
    </source>
</reference>
<dbReference type="EMBL" id="BAABUJ010000008">
    <property type="protein sequence ID" value="GAA5797512.1"/>
    <property type="molecule type" value="Genomic_DNA"/>
</dbReference>
<gene>
    <name evidence="1" type="ORF">HPULCUR_002900</name>
</gene>
<dbReference type="Proteomes" id="UP001476247">
    <property type="component" value="Unassembled WGS sequence"/>
</dbReference>
<evidence type="ECO:0000313" key="2">
    <source>
        <dbReference type="Proteomes" id="UP001476247"/>
    </source>
</evidence>
<evidence type="ECO:0008006" key="3">
    <source>
        <dbReference type="Google" id="ProtNLM"/>
    </source>
</evidence>